<proteinExistence type="predicted"/>
<dbReference type="AlphaFoldDB" id="A0AB34ISK7"/>
<dbReference type="Proteomes" id="UP001515480">
    <property type="component" value="Unassembled WGS sequence"/>
</dbReference>
<evidence type="ECO:0000313" key="1">
    <source>
        <dbReference type="EMBL" id="KAL1507196.1"/>
    </source>
</evidence>
<dbReference type="SUPFAM" id="SSF144064">
    <property type="entry name" value="Heme iron utilization protein-like"/>
    <property type="match status" value="1"/>
</dbReference>
<dbReference type="InterPro" id="IPR053733">
    <property type="entry name" value="Heme_Transport_Util_sf"/>
</dbReference>
<gene>
    <name evidence="1" type="ORF">AB1Y20_008046</name>
</gene>
<dbReference type="InterPro" id="IPR010413">
    <property type="entry name" value="HutX-like"/>
</dbReference>
<reference evidence="1 2" key="1">
    <citation type="journal article" date="2024" name="Science">
        <title>Giant polyketide synthase enzymes in the biosynthesis of giant marine polyether toxins.</title>
        <authorList>
            <person name="Fallon T.R."/>
            <person name="Shende V.V."/>
            <person name="Wierzbicki I.H."/>
            <person name="Pendleton A.L."/>
            <person name="Watervoot N.F."/>
            <person name="Auber R.P."/>
            <person name="Gonzalez D.J."/>
            <person name="Wisecaver J.H."/>
            <person name="Moore B.S."/>
        </authorList>
    </citation>
    <scope>NUCLEOTIDE SEQUENCE [LARGE SCALE GENOMIC DNA]</scope>
    <source>
        <strain evidence="1 2">12B1</strain>
    </source>
</reference>
<evidence type="ECO:0000313" key="2">
    <source>
        <dbReference type="Proteomes" id="UP001515480"/>
    </source>
</evidence>
<dbReference type="Pfam" id="PF06228">
    <property type="entry name" value="ChuX_HutX"/>
    <property type="match status" value="1"/>
</dbReference>
<accession>A0AB34ISK7</accession>
<protein>
    <submittedName>
        <fullName evidence="1">Uncharacterized protein</fullName>
    </submittedName>
</protein>
<dbReference type="EMBL" id="JBGBPQ010000018">
    <property type="protein sequence ID" value="KAL1507196.1"/>
    <property type="molecule type" value="Genomic_DNA"/>
</dbReference>
<organism evidence="1 2">
    <name type="scientific">Prymnesium parvum</name>
    <name type="common">Toxic golden alga</name>
    <dbReference type="NCBI Taxonomy" id="97485"/>
    <lineage>
        <taxon>Eukaryota</taxon>
        <taxon>Haptista</taxon>
        <taxon>Haptophyta</taxon>
        <taxon>Prymnesiophyceae</taxon>
        <taxon>Prymnesiales</taxon>
        <taxon>Prymnesiaceae</taxon>
        <taxon>Prymnesium</taxon>
    </lineage>
</organism>
<comment type="caution">
    <text evidence="1">The sequence shown here is derived from an EMBL/GenBank/DDBJ whole genome shotgun (WGS) entry which is preliminary data.</text>
</comment>
<dbReference type="Gene3D" id="3.40.1570.10">
    <property type="entry name" value="HemS/ChuS/ChuX like domains"/>
    <property type="match status" value="1"/>
</dbReference>
<keyword evidence="2" id="KW-1185">Reference proteome</keyword>
<name>A0AB34ISK7_PRYPA</name>
<sequence>MAEGVGMQHFIRDLEFLGPVRFVVVGEGAILETVGSFENLRVKQTAKGPLATVSNEDNSFECHIRCNEMKSAQFVHKSGGADAKPMYIIRFLSGNGDSLLSAILHADDGAYEEGAVDFWQEYRKGRRMFVCSGLRDRFGESVQLSMDNV</sequence>